<dbReference type="Proteomes" id="UP000446866">
    <property type="component" value="Unassembled WGS sequence"/>
</dbReference>
<reference evidence="1 2" key="1">
    <citation type="submission" date="2018-08" db="EMBL/GenBank/DDBJ databases">
        <title>Murine metabolic-syndrome-specific gut microbial biobank.</title>
        <authorList>
            <person name="Liu C."/>
        </authorList>
    </citation>
    <scope>NUCLEOTIDE SEQUENCE [LARGE SCALE GENOMIC DNA]</scope>
    <source>
        <strain evidence="1 2">28</strain>
    </source>
</reference>
<dbReference type="EMBL" id="QXWK01000001">
    <property type="protein sequence ID" value="NBH60268.1"/>
    <property type="molecule type" value="Genomic_DNA"/>
</dbReference>
<evidence type="ECO:0000313" key="1">
    <source>
        <dbReference type="EMBL" id="NBH60268.1"/>
    </source>
</evidence>
<dbReference type="RefSeq" id="WP_160200563.1">
    <property type="nucleotide sequence ID" value="NZ_QXWK01000001.1"/>
</dbReference>
<proteinExistence type="predicted"/>
<dbReference type="Gene3D" id="3.30.1330.40">
    <property type="entry name" value="RutC-like"/>
    <property type="match status" value="1"/>
</dbReference>
<dbReference type="PANTHER" id="PTHR11803">
    <property type="entry name" value="2-IMINOBUTANOATE/2-IMINOPROPANOATE DEAMINASE RIDA"/>
    <property type="match status" value="1"/>
</dbReference>
<name>A0A845QJI3_9FIRM</name>
<dbReference type="SUPFAM" id="SSF55298">
    <property type="entry name" value="YjgF-like"/>
    <property type="match status" value="1"/>
</dbReference>
<dbReference type="GO" id="GO:0005829">
    <property type="term" value="C:cytosol"/>
    <property type="evidence" value="ECO:0007669"/>
    <property type="project" value="TreeGrafter"/>
</dbReference>
<comment type="caution">
    <text evidence="1">The sequence shown here is derived from an EMBL/GenBank/DDBJ whole genome shotgun (WGS) entry which is preliminary data.</text>
</comment>
<dbReference type="GO" id="GO:0019239">
    <property type="term" value="F:deaminase activity"/>
    <property type="evidence" value="ECO:0007669"/>
    <property type="project" value="TreeGrafter"/>
</dbReference>
<dbReference type="InterPro" id="IPR006175">
    <property type="entry name" value="YjgF/YER057c/UK114"/>
</dbReference>
<dbReference type="AlphaFoldDB" id="A0A845QJI3"/>
<protein>
    <submittedName>
        <fullName evidence="1">RidA family protein</fullName>
    </submittedName>
</protein>
<dbReference type="PANTHER" id="PTHR11803:SF39">
    <property type="entry name" value="2-IMINOBUTANOATE_2-IMINOPROPANOATE DEAMINASE"/>
    <property type="match status" value="1"/>
</dbReference>
<keyword evidence="2" id="KW-1185">Reference proteome</keyword>
<sequence length="122" mass="13414">MRFVNPFGENCGHYSAGVISESTLYIAGQIGEDKETGKRELGIEAQTVAALKNVEKVVEAAGAVKENIVMCKVYVADHTYWDIVNKIYAEFFGEHKPARIIVPIKGFEPGTLIEIEAVAELQ</sequence>
<evidence type="ECO:0000313" key="2">
    <source>
        <dbReference type="Proteomes" id="UP000446866"/>
    </source>
</evidence>
<dbReference type="Pfam" id="PF01042">
    <property type="entry name" value="Ribonuc_L-PSP"/>
    <property type="match status" value="1"/>
</dbReference>
<dbReference type="CDD" id="cd00448">
    <property type="entry name" value="YjgF_YER057c_UK114_family"/>
    <property type="match status" value="1"/>
</dbReference>
<dbReference type="InterPro" id="IPR035959">
    <property type="entry name" value="RutC-like_sf"/>
</dbReference>
<organism evidence="1 2">
    <name type="scientific">Anaerotruncus colihominis</name>
    <dbReference type="NCBI Taxonomy" id="169435"/>
    <lineage>
        <taxon>Bacteria</taxon>
        <taxon>Bacillati</taxon>
        <taxon>Bacillota</taxon>
        <taxon>Clostridia</taxon>
        <taxon>Eubacteriales</taxon>
        <taxon>Oscillospiraceae</taxon>
        <taxon>Anaerotruncus</taxon>
    </lineage>
</organism>
<accession>A0A845QJI3</accession>
<gene>
    <name evidence="1" type="ORF">D0435_01090</name>
</gene>